<organism evidence="1 2">
    <name type="scientific">Defluviimonas salinarum</name>
    <dbReference type="NCBI Taxonomy" id="2992147"/>
    <lineage>
        <taxon>Bacteria</taxon>
        <taxon>Pseudomonadati</taxon>
        <taxon>Pseudomonadota</taxon>
        <taxon>Alphaproteobacteria</taxon>
        <taxon>Rhodobacterales</taxon>
        <taxon>Paracoccaceae</taxon>
        <taxon>Albidovulum</taxon>
    </lineage>
</organism>
<comment type="caution">
    <text evidence="1">The sequence shown here is derived from an EMBL/GenBank/DDBJ whole genome shotgun (WGS) entry which is preliminary data.</text>
</comment>
<name>A0ABT3JAQ1_9RHOB</name>
<protein>
    <submittedName>
        <fullName evidence="1">Contractile injection system protein, VgrG/Pvc8 family</fullName>
    </submittedName>
</protein>
<gene>
    <name evidence="1" type="ORF">OM960_23690</name>
</gene>
<accession>A0ABT3JAQ1</accession>
<reference evidence="1 2" key="1">
    <citation type="submission" date="2022-10" db="EMBL/GenBank/DDBJ databases">
        <title>Defluviimonas sp. CAU 1641 isolated from mud.</title>
        <authorList>
            <person name="Kim W."/>
        </authorList>
    </citation>
    <scope>NUCLEOTIDE SEQUENCE [LARGE SCALE GENOMIC DNA]</scope>
    <source>
        <strain evidence="1 2">CAU 1641</strain>
    </source>
</reference>
<dbReference type="Proteomes" id="UP001207582">
    <property type="component" value="Unassembled WGS sequence"/>
</dbReference>
<keyword evidence="2" id="KW-1185">Reference proteome</keyword>
<evidence type="ECO:0000313" key="2">
    <source>
        <dbReference type="Proteomes" id="UP001207582"/>
    </source>
</evidence>
<evidence type="ECO:0000313" key="1">
    <source>
        <dbReference type="EMBL" id="MCW3784525.1"/>
    </source>
</evidence>
<dbReference type="EMBL" id="JAPDOG010000047">
    <property type="protein sequence ID" value="MCW3784525.1"/>
    <property type="molecule type" value="Genomic_DNA"/>
</dbReference>
<dbReference type="Pfam" id="PF05954">
    <property type="entry name" value="Phage_GPD"/>
    <property type="match status" value="1"/>
</dbReference>
<dbReference type="RefSeq" id="WP_264773715.1">
    <property type="nucleotide sequence ID" value="NZ_JAPDOG010000047.1"/>
</dbReference>
<proteinExistence type="predicted"/>
<dbReference type="SUPFAM" id="SSF69279">
    <property type="entry name" value="Phage tail proteins"/>
    <property type="match status" value="1"/>
</dbReference>
<sequence length="317" mass="33466">MRAKSWPKRAPIRDRLLSITLIDEDGVSADRAEIVIDDRDGRVAFPEMDATLDIALGFRPGALTPMGRFAVDGVSGTGPRQTMTVSATAADMKGAIRAPKTRAWENVTLSAIVATIAAEAGLDPVVGESVRTALWPYLAQTAESDLHFLTRIAATLDATTKPAGGRLIVQRRGEGRTAAGDAMTPVALAASRLSDWRWKLDAREDYGAVEAEWADTAGGTTHKVTKGAGKPVRKLRHVHASAGEAERACAAELARAGRAGLTLTASLAGFEPGLFAGGAVTVTGLRPELDGDWHVARVVHELCNGLTTKFEALKAKA</sequence>